<dbReference type="EMBL" id="MN739743">
    <property type="protein sequence ID" value="QHT24250.1"/>
    <property type="molecule type" value="Genomic_DNA"/>
</dbReference>
<dbReference type="SMART" id="SM00487">
    <property type="entry name" value="DEXDc"/>
    <property type="match status" value="1"/>
</dbReference>
<evidence type="ECO:0000256" key="3">
    <source>
        <dbReference type="ARBA" id="ARBA00022806"/>
    </source>
</evidence>
<dbReference type="InterPro" id="IPR001650">
    <property type="entry name" value="Helicase_C-like"/>
</dbReference>
<protein>
    <recommendedName>
        <fullName evidence="5">Helicase ATP-binding domain-containing protein</fullName>
    </recommendedName>
</protein>
<dbReference type="GO" id="GO:0016787">
    <property type="term" value="F:hydrolase activity"/>
    <property type="evidence" value="ECO:0007669"/>
    <property type="project" value="UniProtKB-KW"/>
</dbReference>
<dbReference type="InterPro" id="IPR050615">
    <property type="entry name" value="ATP-dep_DNA_Helicase"/>
</dbReference>
<dbReference type="SMART" id="SM00513">
    <property type="entry name" value="SAP"/>
    <property type="match status" value="2"/>
</dbReference>
<evidence type="ECO:0000256" key="1">
    <source>
        <dbReference type="ARBA" id="ARBA00022741"/>
    </source>
</evidence>
<reference evidence="6" key="1">
    <citation type="journal article" date="2020" name="Nature">
        <title>Giant virus diversity and host interactions through global metagenomics.</title>
        <authorList>
            <person name="Schulz F."/>
            <person name="Roux S."/>
            <person name="Paez-Espino D."/>
            <person name="Jungbluth S."/>
            <person name="Walsh D.A."/>
            <person name="Denef V.J."/>
            <person name="McMahon K.D."/>
            <person name="Konstantinidis K.T."/>
            <person name="Eloe-Fadrosh E.A."/>
            <person name="Kyrpides N.C."/>
            <person name="Woyke T."/>
        </authorList>
    </citation>
    <scope>NUCLEOTIDE SEQUENCE</scope>
    <source>
        <strain evidence="6">GVMAG-M-3300023179-138</strain>
    </source>
</reference>
<evidence type="ECO:0000259" key="5">
    <source>
        <dbReference type="PROSITE" id="PS51192"/>
    </source>
</evidence>
<keyword evidence="4" id="KW-0067">ATP-binding</keyword>
<dbReference type="InterPro" id="IPR006935">
    <property type="entry name" value="Helicase/UvrB_N"/>
</dbReference>
<dbReference type="Gene3D" id="3.40.50.300">
    <property type="entry name" value="P-loop containing nucleotide triphosphate hydrolases"/>
    <property type="match status" value="2"/>
</dbReference>
<proteinExistence type="predicted"/>
<dbReference type="GO" id="GO:0003677">
    <property type="term" value="F:DNA binding"/>
    <property type="evidence" value="ECO:0007669"/>
    <property type="project" value="InterPro"/>
</dbReference>
<evidence type="ECO:0000313" key="6">
    <source>
        <dbReference type="EMBL" id="QHT24250.1"/>
    </source>
</evidence>
<dbReference type="PANTHER" id="PTHR11274:SF0">
    <property type="entry name" value="GENERAL TRANSCRIPTION AND DNA REPAIR FACTOR IIH HELICASE SUBUNIT XPB"/>
    <property type="match status" value="1"/>
</dbReference>
<dbReference type="PANTHER" id="PTHR11274">
    <property type="entry name" value="RAD25/XP-B DNA REPAIR HELICASE"/>
    <property type="match status" value="1"/>
</dbReference>
<dbReference type="GO" id="GO:0005524">
    <property type="term" value="F:ATP binding"/>
    <property type="evidence" value="ECO:0007669"/>
    <property type="project" value="UniProtKB-KW"/>
</dbReference>
<dbReference type="InterPro" id="IPR014001">
    <property type="entry name" value="Helicase_ATP-bd"/>
</dbReference>
<dbReference type="GO" id="GO:0004386">
    <property type="term" value="F:helicase activity"/>
    <property type="evidence" value="ECO:0007669"/>
    <property type="project" value="UniProtKB-KW"/>
</dbReference>
<dbReference type="Pfam" id="PF04851">
    <property type="entry name" value="ResIII"/>
    <property type="match status" value="1"/>
</dbReference>
<organism evidence="6">
    <name type="scientific">viral metagenome</name>
    <dbReference type="NCBI Taxonomy" id="1070528"/>
    <lineage>
        <taxon>unclassified sequences</taxon>
        <taxon>metagenomes</taxon>
        <taxon>organismal metagenomes</taxon>
    </lineage>
</organism>
<dbReference type="SUPFAM" id="SSF52540">
    <property type="entry name" value="P-loop containing nucleoside triphosphate hydrolases"/>
    <property type="match status" value="2"/>
</dbReference>
<dbReference type="Pfam" id="PF00271">
    <property type="entry name" value="Helicase_C"/>
    <property type="match status" value="1"/>
</dbReference>
<keyword evidence="1" id="KW-0547">Nucleotide-binding</keyword>
<dbReference type="PROSITE" id="PS51192">
    <property type="entry name" value="HELICASE_ATP_BIND_1"/>
    <property type="match status" value="1"/>
</dbReference>
<dbReference type="InterPro" id="IPR003034">
    <property type="entry name" value="SAP_dom"/>
</dbReference>
<evidence type="ECO:0000256" key="4">
    <source>
        <dbReference type="ARBA" id="ARBA00022840"/>
    </source>
</evidence>
<name>A0A6C0E6Q4_9ZZZZ</name>
<evidence type="ECO:0000256" key="2">
    <source>
        <dbReference type="ARBA" id="ARBA00022801"/>
    </source>
</evidence>
<dbReference type="InterPro" id="IPR027417">
    <property type="entry name" value="P-loop_NTPase"/>
</dbReference>
<keyword evidence="2" id="KW-0378">Hydrolase</keyword>
<dbReference type="AlphaFoldDB" id="A0A6C0E6Q4"/>
<feature type="domain" description="Helicase ATP-binding" evidence="5">
    <location>
        <begin position="115"/>
        <end position="345"/>
    </location>
</feature>
<accession>A0A6C0E6Q4</accession>
<keyword evidence="3" id="KW-0347">Helicase</keyword>
<sequence length="563" mass="63674">MTAGGLEGGVPRMFKNTASDALMLTHRGLAVSKTALTKAETATMRAALTVKPRATSSYAVAEPFAIYYESPTRWYVPRYWDCPEGVTDVRTEGRPLRAELQFNKTLRPEQLPIVDAFKAGNYDGLICVPCGYGKTFMAIWLACQLRRRFLIVVHQEFLMEQWRKELEGSVPGIRIGVIQQDKIQTERMEIAEPTVAEIKERLRALGLKVGESKSELLARLNVVEQVTTALTIPEIKEKLRAHDLPISETRAELLARLRAVEPAPEPPEYDCCICMLQTVAARDWPLDTFAGFGFTIFDECHHLGAAHFSRALMSIQTRHMLGLSATPERLDGLDDVFRWFIGPIRYQIKVREADDTVEVRVIKYEDADPAYADEPTDWRGEIVRSRLCNQLTEHGPRTLAITTELEPALREGRKLLVLSDRREHLKEFEAEFKKLGFTSIGYYVGGMTAEGRDEASKEQIILATFTMAAEGMNIRDLNTVLLATPKSRIEQAVGRIFRLKKEERTFAPVIYDVVDSHGCLQGQAKKRMSFYKQCGYRLMYKKEGAWAEKGKAPVAEAKPMFRS</sequence>